<dbReference type="AlphaFoldDB" id="A0A1S6IMF3"/>
<sequence>MNYPWKELSPKDPLTIQQTCFISDIDKKVVTFLYQPIIGPYAYSLYMTLLADFEGVGQQKNKTIHSEFLSVLGLGIPDFYQARSRLEGIGLLNTYISEENGEKEYIYEPLMPVTSEQFFQEDLLRMLLREHVGETKLHNLQKRFSYQQLDSSKLKKVTKSFLNVYEVATSIHPLDKQEGYTFISSKKGKAPLLKTTTFNHAYLKQLLQSEFFTPESLTRELRHTIEVLHQLYGIDEQEMSQLILRASHLETGAVDIQELENLAADTTNQPVLKRVLKDKLETGMEQTASQLENRRTALVKGGYSKQEVDLVLLSEKLSPYSFIANIKAQKKGEVTSNEKRLLNFLLSQYKMSTAVLNMLIYYVLVIQDEPTINKGKAETIANDWMQSNVSLPEEAINKTKQFVGQRIAAAEKRSVRQYGKNVVRKVETLPEWAKEESQPKEERLLSEEERRRFNERLEKFRGGRKAGDD</sequence>
<dbReference type="Proteomes" id="UP000188993">
    <property type="component" value="Chromosome"/>
</dbReference>
<keyword evidence="5" id="KW-1185">Reference proteome</keyword>
<gene>
    <name evidence="4" type="primary">dnaB</name>
    <name evidence="4" type="ORF">BW727_100345</name>
</gene>
<comment type="similarity">
    <text evidence="1">Belongs to the DnaB/DnaD family.</text>
</comment>
<evidence type="ECO:0000313" key="5">
    <source>
        <dbReference type="Proteomes" id="UP000188993"/>
    </source>
</evidence>
<evidence type="ECO:0000313" key="4">
    <source>
        <dbReference type="EMBL" id="AQS52738.1"/>
    </source>
</evidence>
<dbReference type="OrthoDB" id="2082007at2"/>
<protein>
    <submittedName>
        <fullName evidence="4">Replication initiation and membrane attachment protein</fullName>
    </submittedName>
</protein>
<dbReference type="InterPro" id="IPR006343">
    <property type="entry name" value="DnaB/C_C"/>
</dbReference>
<feature type="domain" description="DnaB/C C-terminal" evidence="2">
    <location>
        <begin position="325"/>
        <end position="397"/>
    </location>
</feature>
<organism evidence="4 5">
    <name type="scientific">Jeotgalibaca dankookensis</name>
    <dbReference type="NCBI Taxonomy" id="708126"/>
    <lineage>
        <taxon>Bacteria</taxon>
        <taxon>Bacillati</taxon>
        <taxon>Bacillota</taxon>
        <taxon>Bacilli</taxon>
        <taxon>Lactobacillales</taxon>
        <taxon>Carnobacteriaceae</taxon>
        <taxon>Jeotgalibaca</taxon>
    </lineage>
</organism>
<dbReference type="STRING" id="708126.BW727_100345"/>
<evidence type="ECO:0000259" key="2">
    <source>
        <dbReference type="Pfam" id="PF07261"/>
    </source>
</evidence>
<name>A0A1S6IMF3_9LACT</name>
<dbReference type="KEGG" id="jda:BW727_100345"/>
<evidence type="ECO:0000256" key="1">
    <source>
        <dbReference type="ARBA" id="ARBA00093462"/>
    </source>
</evidence>
<proteinExistence type="inferred from homology"/>
<dbReference type="EMBL" id="CP019728">
    <property type="protein sequence ID" value="AQS52738.1"/>
    <property type="molecule type" value="Genomic_DNA"/>
</dbReference>
<dbReference type="InterPro" id="IPR058660">
    <property type="entry name" value="WHD_DnaB"/>
</dbReference>
<feature type="domain" description="Replicative helicase loading/DNA remodeling protein DnaB N-terminal winged helix" evidence="3">
    <location>
        <begin position="17"/>
        <end position="249"/>
    </location>
</feature>
<accession>A0A1S6IMF3</accession>
<dbReference type="RefSeq" id="WP_062468434.1">
    <property type="nucleotide sequence ID" value="NZ_BBYN01000007.1"/>
</dbReference>
<reference evidence="4 5" key="1">
    <citation type="journal article" date="2014" name="Int. J. Syst. Evol. Microbiol.">
        <title>Jeotgalibaca dankookensis gen. nov., sp. nov., a member of the family Carnobacteriaceae, isolated from seujeot (Korean traditional food).</title>
        <authorList>
            <person name="Lee D.G."/>
            <person name="Trujillo M.E."/>
            <person name="Kang H."/>
            <person name="Ahn T.Y."/>
        </authorList>
    </citation>
    <scope>NUCLEOTIDE SEQUENCE [LARGE SCALE GENOMIC DNA]</scope>
    <source>
        <strain evidence="4 5">EX-07</strain>
    </source>
</reference>
<dbReference type="Pfam" id="PF25888">
    <property type="entry name" value="WHD_DnaB"/>
    <property type="match status" value="1"/>
</dbReference>
<dbReference type="Pfam" id="PF07261">
    <property type="entry name" value="DnaB_2"/>
    <property type="match status" value="1"/>
</dbReference>
<evidence type="ECO:0000259" key="3">
    <source>
        <dbReference type="Pfam" id="PF25888"/>
    </source>
</evidence>